<keyword evidence="1" id="KW-1133">Transmembrane helix</keyword>
<keyword evidence="1" id="KW-0472">Membrane</keyword>
<dbReference type="PANTHER" id="PTHR30489:SF0">
    <property type="entry name" value="LIPOPROTEIN-RELEASING SYSTEM TRANSMEMBRANE PROTEIN LOLE"/>
    <property type="match status" value="1"/>
</dbReference>
<name>A0A7T6VKA9_9BURK</name>
<keyword evidence="1" id="KW-0812">Transmembrane</keyword>
<organism evidence="2 3">
    <name type="scientific">Burkholderia anthina</name>
    <dbReference type="NCBI Taxonomy" id="179879"/>
    <lineage>
        <taxon>Bacteria</taxon>
        <taxon>Pseudomonadati</taxon>
        <taxon>Pseudomonadota</taxon>
        <taxon>Betaproteobacteria</taxon>
        <taxon>Burkholderiales</taxon>
        <taxon>Burkholderiaceae</taxon>
        <taxon>Burkholderia</taxon>
        <taxon>Burkholderia cepacia complex</taxon>
    </lineage>
</organism>
<dbReference type="GO" id="GO:0044874">
    <property type="term" value="P:lipoprotein localization to outer membrane"/>
    <property type="evidence" value="ECO:0007669"/>
    <property type="project" value="TreeGrafter"/>
</dbReference>
<dbReference type="PANTHER" id="PTHR30489">
    <property type="entry name" value="LIPOPROTEIN-RELEASING SYSTEM TRANSMEMBRANE PROTEIN LOLE"/>
    <property type="match status" value="1"/>
</dbReference>
<gene>
    <name evidence="2" type="ORF">JFN94_29720</name>
</gene>
<evidence type="ECO:0000313" key="2">
    <source>
        <dbReference type="EMBL" id="QQK05450.1"/>
    </source>
</evidence>
<dbReference type="InterPro" id="IPR051447">
    <property type="entry name" value="Lipoprotein-release_system"/>
</dbReference>
<dbReference type="EMBL" id="CP066770">
    <property type="protein sequence ID" value="QQK05450.1"/>
    <property type="molecule type" value="Genomic_DNA"/>
</dbReference>
<feature type="transmembrane region" description="Helical" evidence="1">
    <location>
        <begin position="136"/>
        <end position="158"/>
    </location>
</feature>
<feature type="transmembrane region" description="Helical" evidence="1">
    <location>
        <begin position="21"/>
        <end position="44"/>
    </location>
</feature>
<dbReference type="GO" id="GO:0098797">
    <property type="term" value="C:plasma membrane protein complex"/>
    <property type="evidence" value="ECO:0007669"/>
    <property type="project" value="TreeGrafter"/>
</dbReference>
<dbReference type="RefSeq" id="WP_124826879.1">
    <property type="nucleotide sequence ID" value="NZ_CADEPR010000003.1"/>
</dbReference>
<sequence length="175" mass="19068">MKRPFEWQTRLRHAHGGRRAAGDGFVSLIAGAALIVVLSVMNSFRTEVCDRMLSVLAHVEIFSPSGTLPDWGLPASQIVTEHYGLRRRALCGCAGAADQRRSRDEHSDVPPAPERLLGIRFLTPSVYFLGALPSELATADVIAIAAAAFLMSCVATLYPSWRAARVRPAEALRDE</sequence>
<dbReference type="Proteomes" id="UP000596205">
    <property type="component" value="Chromosome 2"/>
</dbReference>
<dbReference type="KEGG" id="bann:JFN94_29720"/>
<reference evidence="2 3" key="1">
    <citation type="submission" date="2020-12" db="EMBL/GenBank/DDBJ databases">
        <title>Complete genome sequence of Burkholderia anthina BJQ0011.</title>
        <authorList>
            <person name="Xu Y."/>
        </authorList>
    </citation>
    <scope>NUCLEOTIDE SEQUENCE [LARGE SCALE GENOMIC DNA]</scope>
    <source>
        <strain evidence="2 3">BJQ0011</strain>
    </source>
</reference>
<protein>
    <submittedName>
        <fullName evidence="2">Uncharacterized protein</fullName>
    </submittedName>
</protein>
<dbReference type="AlphaFoldDB" id="A0A7T6VKA9"/>
<evidence type="ECO:0000313" key="3">
    <source>
        <dbReference type="Proteomes" id="UP000596205"/>
    </source>
</evidence>
<proteinExistence type="predicted"/>
<accession>A0A7T6VKA9</accession>
<evidence type="ECO:0000256" key="1">
    <source>
        <dbReference type="SAM" id="Phobius"/>
    </source>
</evidence>